<sequence>MKLTAALVKEQRVLFAVVLVKSYVLNSVERGQTIQAAQQFFPGYNIILMSQDGRGIPTFFGRRDIVGFLQSVPVNSLPWKEFTFAI</sequence>
<accession>A0A1Z4JSZ0</accession>
<dbReference type="EMBL" id="AP018205">
    <property type="protein sequence ID" value="BAY59800.1"/>
    <property type="molecule type" value="Genomic_DNA"/>
</dbReference>
<name>A0A1Z4JSZ0_LEPBY</name>
<geneLocation type="plasmid" evidence="1">
    <name>plasmid2</name>
</geneLocation>
<proteinExistence type="predicted"/>
<keyword evidence="2" id="KW-1185">Reference proteome</keyword>
<dbReference type="AlphaFoldDB" id="A0A1Z4JSZ0"/>
<dbReference type="Proteomes" id="UP000217895">
    <property type="component" value="Plasmid Plasmid2 dna"/>
</dbReference>
<reference evidence="1 2" key="1">
    <citation type="submission" date="2017-06" db="EMBL/GenBank/DDBJ databases">
        <title>Genome sequencing of cyanobaciteial culture collection at National Institute for Environmental Studies (NIES).</title>
        <authorList>
            <person name="Hirose Y."/>
            <person name="Shimura Y."/>
            <person name="Fujisawa T."/>
            <person name="Nakamura Y."/>
            <person name="Kawachi M."/>
        </authorList>
    </citation>
    <scope>NUCLEOTIDE SEQUENCE [LARGE SCALE GENOMIC DNA]</scope>
    <source>
        <strain evidence="1 2">NIES-2135</strain>
        <plasmid evidence="2">Plasmid Plasmid2 dna</plasmid>
    </source>
</reference>
<organism evidence="1 2">
    <name type="scientific">Leptolyngbya boryana NIES-2135</name>
    <dbReference type="NCBI Taxonomy" id="1973484"/>
    <lineage>
        <taxon>Bacteria</taxon>
        <taxon>Bacillati</taxon>
        <taxon>Cyanobacteriota</taxon>
        <taxon>Cyanophyceae</taxon>
        <taxon>Leptolyngbyales</taxon>
        <taxon>Leptolyngbyaceae</taxon>
        <taxon>Leptolyngbya group</taxon>
        <taxon>Leptolyngbya</taxon>
    </lineage>
</organism>
<gene>
    <name evidence="1" type="ORF">NIES2135_66770</name>
</gene>
<keyword evidence="1" id="KW-0614">Plasmid</keyword>
<protein>
    <submittedName>
        <fullName evidence="1">Uncharacterized protein</fullName>
    </submittedName>
</protein>
<evidence type="ECO:0000313" key="1">
    <source>
        <dbReference type="EMBL" id="BAY59800.1"/>
    </source>
</evidence>
<evidence type="ECO:0000313" key="2">
    <source>
        <dbReference type="Proteomes" id="UP000217895"/>
    </source>
</evidence>